<evidence type="ECO:0000256" key="6">
    <source>
        <dbReference type="PROSITE-ProRule" id="PRU00708"/>
    </source>
</evidence>
<dbReference type="FunFam" id="1.25.40.10:FF:000348">
    <property type="entry name" value="Pentatricopeptide repeat-containing protein chloroplastic"/>
    <property type="match status" value="1"/>
</dbReference>
<evidence type="ECO:0000313" key="8">
    <source>
        <dbReference type="EMBL" id="EPS73045.1"/>
    </source>
</evidence>
<dbReference type="SUPFAM" id="SSF48452">
    <property type="entry name" value="TPR-like"/>
    <property type="match status" value="1"/>
</dbReference>
<evidence type="ECO:0000256" key="1">
    <source>
        <dbReference type="ARBA" id="ARBA00022617"/>
    </source>
</evidence>
<feature type="domain" description="Cytochrome c" evidence="7">
    <location>
        <begin position="636"/>
        <end position="664"/>
    </location>
</feature>
<dbReference type="GO" id="GO:0003723">
    <property type="term" value="F:RNA binding"/>
    <property type="evidence" value="ECO:0007669"/>
    <property type="project" value="InterPro"/>
</dbReference>
<dbReference type="Pfam" id="PF20431">
    <property type="entry name" value="E_motif"/>
    <property type="match status" value="1"/>
</dbReference>
<dbReference type="PROSITE" id="PS51007">
    <property type="entry name" value="CYTC"/>
    <property type="match status" value="1"/>
</dbReference>
<name>S8D0Y0_9LAMI</name>
<proteinExistence type="predicted"/>
<evidence type="ECO:0000259" key="7">
    <source>
        <dbReference type="PROSITE" id="PS51007"/>
    </source>
</evidence>
<dbReference type="SUPFAM" id="SSF46626">
    <property type="entry name" value="Cytochrome c"/>
    <property type="match status" value="1"/>
</dbReference>
<keyword evidence="9" id="KW-1185">Reference proteome</keyword>
<dbReference type="PANTHER" id="PTHR47926">
    <property type="entry name" value="PENTATRICOPEPTIDE REPEAT-CONTAINING PROTEIN"/>
    <property type="match status" value="1"/>
</dbReference>
<keyword evidence="4 5" id="KW-0408">Iron</keyword>
<feature type="repeat" description="PPR" evidence="6">
    <location>
        <begin position="88"/>
        <end position="122"/>
    </location>
</feature>
<dbReference type="Pfam" id="PF01535">
    <property type="entry name" value="PPR"/>
    <property type="match status" value="5"/>
</dbReference>
<accession>S8D0Y0</accession>
<dbReference type="PANTHER" id="PTHR47926:SF489">
    <property type="entry name" value="PENTATRICOPEPTIDE REPEAT-CONTAINING PROTEIN"/>
    <property type="match status" value="1"/>
</dbReference>
<dbReference type="InterPro" id="IPR046960">
    <property type="entry name" value="PPR_At4g14850-like_plant"/>
</dbReference>
<keyword evidence="3" id="KW-0677">Repeat</keyword>
<evidence type="ECO:0000313" key="9">
    <source>
        <dbReference type="Proteomes" id="UP000015453"/>
    </source>
</evidence>
<dbReference type="AlphaFoldDB" id="S8D0Y0"/>
<dbReference type="InterPro" id="IPR046848">
    <property type="entry name" value="E_motif"/>
</dbReference>
<dbReference type="PROSITE" id="PS51375">
    <property type="entry name" value="PPR"/>
    <property type="match status" value="5"/>
</dbReference>
<feature type="repeat" description="PPR" evidence="6">
    <location>
        <begin position="321"/>
        <end position="355"/>
    </location>
</feature>
<dbReference type="GO" id="GO:0046872">
    <property type="term" value="F:metal ion binding"/>
    <property type="evidence" value="ECO:0007669"/>
    <property type="project" value="UniProtKB-KW"/>
</dbReference>
<dbReference type="Gene3D" id="1.25.40.10">
    <property type="entry name" value="Tetratricopeptide repeat domain"/>
    <property type="match status" value="4"/>
</dbReference>
<evidence type="ECO:0000256" key="3">
    <source>
        <dbReference type="ARBA" id="ARBA00022737"/>
    </source>
</evidence>
<dbReference type="EMBL" id="AUSU01000583">
    <property type="protein sequence ID" value="EPS73045.1"/>
    <property type="molecule type" value="Genomic_DNA"/>
</dbReference>
<feature type="repeat" description="PPR" evidence="6">
    <location>
        <begin position="422"/>
        <end position="456"/>
    </location>
</feature>
<keyword evidence="2 5" id="KW-0479">Metal-binding</keyword>
<dbReference type="FunFam" id="1.25.40.10:FF:000242">
    <property type="entry name" value="Pentatricopeptide repeat-containing protein"/>
    <property type="match status" value="1"/>
</dbReference>
<gene>
    <name evidence="8" type="ORF">M569_01711</name>
</gene>
<dbReference type="GO" id="GO:0020037">
    <property type="term" value="F:heme binding"/>
    <property type="evidence" value="ECO:0007669"/>
    <property type="project" value="InterPro"/>
</dbReference>
<evidence type="ECO:0000256" key="2">
    <source>
        <dbReference type="ARBA" id="ARBA00022723"/>
    </source>
</evidence>
<dbReference type="NCBIfam" id="TIGR00756">
    <property type="entry name" value="PPR"/>
    <property type="match status" value="6"/>
</dbReference>
<dbReference type="Proteomes" id="UP000015453">
    <property type="component" value="Unassembled WGS sequence"/>
</dbReference>
<keyword evidence="1 5" id="KW-0349">Heme</keyword>
<dbReference type="FunFam" id="1.25.40.10:FF:000427">
    <property type="entry name" value="Pentatricopeptide repeat-containing protein chloroplastic"/>
    <property type="match status" value="1"/>
</dbReference>
<dbReference type="GO" id="GO:0009451">
    <property type="term" value="P:RNA modification"/>
    <property type="evidence" value="ECO:0007669"/>
    <property type="project" value="InterPro"/>
</dbReference>
<dbReference type="Gene3D" id="1.10.760.10">
    <property type="entry name" value="Cytochrome c-like domain"/>
    <property type="match status" value="1"/>
</dbReference>
<dbReference type="GO" id="GO:0009055">
    <property type="term" value="F:electron transfer activity"/>
    <property type="evidence" value="ECO:0007669"/>
    <property type="project" value="InterPro"/>
</dbReference>
<comment type="caution">
    <text evidence="8">The sequence shown here is derived from an EMBL/GenBank/DDBJ whole genome shotgun (WGS) entry which is preliminary data.</text>
</comment>
<sequence>MALLRKNLIFRSLHRHFSSVSSPRLTRKAYIQLLKGCKSMTHFYQIHALGFSHGLHDNIDVLHKVVAFAADADLSYAEKVFKRVERPTLFIYNVLIKRFVKSGSFRKALHLFDELRLRGLWPDNYTYPFVCKAVAGLSSVAEGEKIHGFALKSGMLYDGYVCNSLLDMYGELGIHGCAGKLFDEMPLRDLVSWNVLISVFAKNNMPDHAIAVYKRMGSETALCPDEATVVSTLSACAAAKDIDLGRGIHKYVSTELGFTAIVQNALLDMYAKCGHLETARRIFDSVREKNVVCWTSMVSACANAGNLVEARALFERSPVRDVVMWTAMINGYVQFNMVDDAMALFRLMQNAKLEPDRYTLVALLTGCAHSGALEQGEWIHNYLIENRIPVDVVLGTALVEMYAKCGCLNESLRIFRRLDRRDTASWTSMIFALAMNGDVAESLEVFEEMIRAGIPPDDVAFIGVLTACSHGGLVDEGRRHFASMAETYGIEPKLEHYGCLIDLFGRAGLLDEAEKATAMSMRSSGRDSNGIGVDSLYGALLGGCRKYENVDVAERVAKRVEGGDKVLMSSIYAAASRWDDAVRIRKGRGKMGIKKLPGCSAVEAGDLISEHLGFCFVRGKRRKGNSMATFEEAPPGNSAAGEKIFKTKCAQCHTVEKGAGHKQG</sequence>
<evidence type="ECO:0000256" key="4">
    <source>
        <dbReference type="ARBA" id="ARBA00023004"/>
    </source>
</evidence>
<dbReference type="InterPro" id="IPR011990">
    <property type="entry name" value="TPR-like_helical_dom_sf"/>
</dbReference>
<feature type="repeat" description="PPR" evidence="6">
    <location>
        <begin position="259"/>
        <end position="293"/>
    </location>
</feature>
<dbReference type="InterPro" id="IPR002885">
    <property type="entry name" value="PPR_rpt"/>
</dbReference>
<feature type="repeat" description="PPR" evidence="6">
    <location>
        <begin position="189"/>
        <end position="219"/>
    </location>
</feature>
<evidence type="ECO:0000256" key="5">
    <source>
        <dbReference type="PROSITE-ProRule" id="PRU00433"/>
    </source>
</evidence>
<dbReference type="InterPro" id="IPR036909">
    <property type="entry name" value="Cyt_c-like_dom_sf"/>
</dbReference>
<organism evidence="8 9">
    <name type="scientific">Genlisea aurea</name>
    <dbReference type="NCBI Taxonomy" id="192259"/>
    <lineage>
        <taxon>Eukaryota</taxon>
        <taxon>Viridiplantae</taxon>
        <taxon>Streptophyta</taxon>
        <taxon>Embryophyta</taxon>
        <taxon>Tracheophyta</taxon>
        <taxon>Spermatophyta</taxon>
        <taxon>Magnoliopsida</taxon>
        <taxon>eudicotyledons</taxon>
        <taxon>Gunneridae</taxon>
        <taxon>Pentapetalae</taxon>
        <taxon>asterids</taxon>
        <taxon>lamiids</taxon>
        <taxon>Lamiales</taxon>
        <taxon>Lentibulariaceae</taxon>
        <taxon>Genlisea</taxon>
    </lineage>
</organism>
<reference evidence="8 9" key="1">
    <citation type="journal article" date="2013" name="BMC Genomics">
        <title>The miniature genome of a carnivorous plant Genlisea aurea contains a low number of genes and short non-coding sequences.</title>
        <authorList>
            <person name="Leushkin E.V."/>
            <person name="Sutormin R.A."/>
            <person name="Nabieva E.R."/>
            <person name="Penin A.A."/>
            <person name="Kondrashov A.S."/>
            <person name="Logacheva M.D."/>
        </authorList>
    </citation>
    <scope>NUCLEOTIDE SEQUENCE [LARGE SCALE GENOMIC DNA]</scope>
</reference>
<protein>
    <recommendedName>
        <fullName evidence="7">Cytochrome c domain-containing protein</fullName>
    </recommendedName>
</protein>
<dbReference type="OrthoDB" id="185373at2759"/>
<dbReference type="InterPro" id="IPR009056">
    <property type="entry name" value="Cyt_c-like_dom"/>
</dbReference>
<dbReference type="Pfam" id="PF13041">
    <property type="entry name" value="PPR_2"/>
    <property type="match status" value="3"/>
</dbReference>